<comment type="caution">
    <text evidence="1">The sequence shown here is derived from an EMBL/GenBank/DDBJ whole genome shotgun (WGS) entry which is preliminary data.</text>
</comment>
<organism evidence="1 2">
    <name type="scientific">Protea cynaroides</name>
    <dbReference type="NCBI Taxonomy" id="273540"/>
    <lineage>
        <taxon>Eukaryota</taxon>
        <taxon>Viridiplantae</taxon>
        <taxon>Streptophyta</taxon>
        <taxon>Embryophyta</taxon>
        <taxon>Tracheophyta</taxon>
        <taxon>Spermatophyta</taxon>
        <taxon>Magnoliopsida</taxon>
        <taxon>Proteales</taxon>
        <taxon>Proteaceae</taxon>
        <taxon>Protea</taxon>
    </lineage>
</organism>
<accession>A0A9Q0QS75</accession>
<gene>
    <name evidence="1" type="ORF">NE237_003029</name>
</gene>
<dbReference type="AlphaFoldDB" id="A0A9Q0QS75"/>
<keyword evidence="2" id="KW-1185">Reference proteome</keyword>
<name>A0A9Q0QS75_9MAGN</name>
<reference evidence="1" key="1">
    <citation type="journal article" date="2023" name="Plant J.">
        <title>The genome of the king protea, Protea cynaroides.</title>
        <authorList>
            <person name="Chang J."/>
            <person name="Duong T.A."/>
            <person name="Schoeman C."/>
            <person name="Ma X."/>
            <person name="Roodt D."/>
            <person name="Barker N."/>
            <person name="Li Z."/>
            <person name="Van de Peer Y."/>
            <person name="Mizrachi E."/>
        </authorList>
    </citation>
    <scope>NUCLEOTIDE SEQUENCE</scope>
    <source>
        <tissue evidence="1">Young leaves</tissue>
    </source>
</reference>
<dbReference type="EMBL" id="JAMYWD010000005">
    <property type="protein sequence ID" value="KAJ4969930.1"/>
    <property type="molecule type" value="Genomic_DNA"/>
</dbReference>
<sequence>MPIYCQKYGIRFVVAVGVQQGTIKMNDGFSGDMIMTGILSGILNNECITGDLCAEDYPVGVSNGFSLVNGVGMLEKETTITRQVNGTAKRGCMPAVVGSSDEGVLGLLLGVGRGCGRAVQDGYLMVPGDDNASRYADDVCQQDSRNHTVDGYGIPETMGDRIHRDLQVEEEAHGPSGNDVDVVALESLESSHFSLSVRDPVMLAKVADRFWPRGGAPGQMEGMPLAMGNGSVLSHVTEGANALSHVGEDFLMVDELQGIHVPTQIRAEMMFGTNELVRSCSPEQKDIKIQVTSREAFKRYNFNYHSTYLLKTLSHPDSMHSLFFIIQHCFQDENGDSESDEDLPDEIICPSSNHSLDIMHP</sequence>
<evidence type="ECO:0000313" key="1">
    <source>
        <dbReference type="EMBL" id="KAJ4969930.1"/>
    </source>
</evidence>
<evidence type="ECO:0000313" key="2">
    <source>
        <dbReference type="Proteomes" id="UP001141806"/>
    </source>
</evidence>
<proteinExistence type="predicted"/>
<dbReference type="Proteomes" id="UP001141806">
    <property type="component" value="Unassembled WGS sequence"/>
</dbReference>
<protein>
    <submittedName>
        <fullName evidence="1">Uncharacterized protein</fullName>
    </submittedName>
</protein>